<dbReference type="RefSeq" id="WP_252795328.1">
    <property type="nucleotide sequence ID" value="NZ_CP097121.1"/>
</dbReference>
<reference evidence="1" key="1">
    <citation type="submission" date="2022-05" db="EMBL/GenBank/DDBJ databases">
        <authorList>
            <person name="Oliphant S.A."/>
            <person name="Watson-Haigh N.S."/>
            <person name="Sumby K.M."/>
            <person name="Gardner J.M."/>
            <person name="Jiranek V."/>
        </authorList>
    </citation>
    <scope>NUCLEOTIDE SEQUENCE</scope>
    <source>
        <strain evidence="1">KI4_A6</strain>
    </source>
</reference>
<dbReference type="Proteomes" id="UP001056164">
    <property type="component" value="Chromosome"/>
</dbReference>
<accession>A0ABY5BWG9</accession>
<proteinExistence type="predicted"/>
<protein>
    <submittedName>
        <fullName evidence="1">Uncharacterized protein</fullName>
    </submittedName>
</protein>
<evidence type="ECO:0000313" key="2">
    <source>
        <dbReference type="Proteomes" id="UP001056164"/>
    </source>
</evidence>
<organism evidence="1 2">
    <name type="scientific">Fructilactobacillus carniphilus</name>
    <dbReference type="NCBI Taxonomy" id="2940297"/>
    <lineage>
        <taxon>Bacteria</taxon>
        <taxon>Bacillati</taxon>
        <taxon>Bacillota</taxon>
        <taxon>Bacilli</taxon>
        <taxon>Lactobacillales</taxon>
        <taxon>Lactobacillaceae</taxon>
        <taxon>Fructilactobacillus</taxon>
    </lineage>
</organism>
<evidence type="ECO:0000313" key="1">
    <source>
        <dbReference type="EMBL" id="USS90832.1"/>
    </source>
</evidence>
<name>A0ABY5BWG9_9LACO</name>
<sequence length="50" mass="6006">MNNFKYIDKSNTIIVNNRDSFNRIKNNFIESKPHDKKIVNEALKKLEVKR</sequence>
<dbReference type="EMBL" id="CP097121">
    <property type="protein sequence ID" value="USS90832.1"/>
    <property type="molecule type" value="Genomic_DNA"/>
</dbReference>
<gene>
    <name evidence="1" type="ORF">M3M37_00980</name>
</gene>
<keyword evidence="2" id="KW-1185">Reference proteome</keyword>